<accession>A0A0Q3VQY6</accession>
<evidence type="ECO:0000256" key="1">
    <source>
        <dbReference type="SAM" id="MobiDB-lite"/>
    </source>
</evidence>
<protein>
    <submittedName>
        <fullName evidence="2">Uncharacterized protein</fullName>
    </submittedName>
</protein>
<proteinExistence type="predicted"/>
<organism evidence="2 3">
    <name type="scientific">Cytobacillus solani</name>
    <dbReference type="NCBI Taxonomy" id="1637975"/>
    <lineage>
        <taxon>Bacteria</taxon>
        <taxon>Bacillati</taxon>
        <taxon>Bacillota</taxon>
        <taxon>Bacilli</taxon>
        <taxon>Bacillales</taxon>
        <taxon>Bacillaceae</taxon>
        <taxon>Cytobacillus</taxon>
    </lineage>
</organism>
<gene>
    <name evidence="2" type="ORF">AN957_01285</name>
</gene>
<name>A0A0Q3VQY6_9BACI</name>
<feature type="compositionally biased region" description="Basic and acidic residues" evidence="1">
    <location>
        <begin position="39"/>
        <end position="53"/>
    </location>
</feature>
<dbReference type="PATRIC" id="fig|1637975.4.peg.5611"/>
<keyword evidence="3" id="KW-1185">Reference proteome</keyword>
<evidence type="ECO:0000313" key="2">
    <source>
        <dbReference type="EMBL" id="KQL27595.1"/>
    </source>
</evidence>
<sequence length="77" mass="9054">MAYLFPKTSRKAEKRTQQALLVPENYQKDRKANPTSLIDSRKLAERQKSELNKSHWFPKTSRKAEKRTQQALLVPEN</sequence>
<comment type="caution">
    <text evidence="2">The sequence shown here is derived from an EMBL/GenBank/DDBJ whole genome shotgun (WGS) entry which is preliminary data.</text>
</comment>
<dbReference type="AlphaFoldDB" id="A0A0Q3VQY6"/>
<dbReference type="EMBL" id="LJIX01000003">
    <property type="protein sequence ID" value="KQL27595.1"/>
    <property type="molecule type" value="Genomic_DNA"/>
</dbReference>
<dbReference type="Proteomes" id="UP000050996">
    <property type="component" value="Unassembled WGS sequence"/>
</dbReference>
<feature type="region of interest" description="Disordered" evidence="1">
    <location>
        <begin position="25"/>
        <end position="77"/>
    </location>
</feature>
<reference evidence="2 3" key="1">
    <citation type="submission" date="2015-09" db="EMBL/GenBank/DDBJ databases">
        <title>Genome sequencing project for genomic taxonomy and phylogenomics of Bacillus-like bacteria.</title>
        <authorList>
            <person name="Liu B."/>
            <person name="Wang J."/>
            <person name="Zhu Y."/>
            <person name="Liu G."/>
            <person name="Chen Q."/>
            <person name="Chen Z."/>
            <person name="Lan J."/>
            <person name="Che J."/>
            <person name="Ge C."/>
            <person name="Shi H."/>
            <person name="Pan Z."/>
            <person name="Liu X."/>
        </authorList>
    </citation>
    <scope>NUCLEOTIDE SEQUENCE [LARGE SCALE GENOMIC DNA]</scope>
    <source>
        <strain evidence="2 3">FJAT-18043</strain>
    </source>
</reference>
<evidence type="ECO:0000313" key="3">
    <source>
        <dbReference type="Proteomes" id="UP000050996"/>
    </source>
</evidence>